<accession>A0AAW3W257</accession>
<evidence type="ECO:0000313" key="2">
    <source>
        <dbReference type="Proteomes" id="UP001194098"/>
    </source>
</evidence>
<dbReference type="RefSeq" id="WP_171779622.1">
    <property type="nucleotide sequence ID" value="NZ_JABAGV010000001.1"/>
</dbReference>
<comment type="caution">
    <text evidence="1">The sequence shown here is derived from an EMBL/GenBank/DDBJ whole genome shotgun (WGS) entry which is preliminary data.</text>
</comment>
<sequence length="384" mass="45372">MCDRDGGYYAIKGFLYQFDKTIIDILDNPDKQIFVEHIQDINYDDYVIQIKHKETAKFVYSKVKEPIIQLLRIFKSDNNKKLILYCYFSDRNPEEYKISSVQELNNMLKYREEDKNKKINLEFSEELKGKFIKSFTINFSEDYEGQFLLVIKKIKTGFGLQDDNEALLYHSLIRGKLLSLALKENPKERGISKSDLDKFMKTTKDNIFYLSYKYYLGRDKYIKFVKSKYFTFKSPNINCFERLFILDCYDYENLTTLHKIINNISKKYFKTGKSPAPYICLKGIKKDILNEVKIQLLDDNVIFNDGTCFDGDRFRVEKIAENASDVNKVVIKLIKEEELGKLIEKVTIKEYYHLFLSSPMSFSTDYKQSKVQVENCEDILEIIC</sequence>
<proteinExistence type="predicted"/>
<dbReference type="AlphaFoldDB" id="A0AAW3W257"/>
<dbReference type="EMBL" id="JABAGV010000001">
    <property type="protein sequence ID" value="MBC2473124.1"/>
    <property type="molecule type" value="Genomic_DNA"/>
</dbReference>
<reference evidence="1" key="2">
    <citation type="journal article" date="2022" name="Nat. Biotechnol.">
        <title>Carbon-negative production of acetone and isopropanol by gas fermentation at industrial pilot scale.</title>
        <authorList>
            <person name="Liew F.E."/>
            <person name="Nogle R."/>
            <person name="Abdalla T."/>
            <person name="Rasor B.J."/>
            <person name="Canter C."/>
            <person name="Jensen R.O."/>
            <person name="Wang L."/>
            <person name="Strutz J."/>
            <person name="Chirania P."/>
            <person name="De Tissera S."/>
            <person name="Mueller A.P."/>
            <person name="Ruan Z."/>
            <person name="Gao A."/>
            <person name="Tran L."/>
            <person name="Engle N.L."/>
            <person name="Bromley J.C."/>
            <person name="Daniell J."/>
            <person name="Conrado R."/>
            <person name="Tschaplinski T.J."/>
            <person name="Giannone R.J."/>
            <person name="Hettich R.L."/>
            <person name="Karim A.S."/>
            <person name="Simpson S.D."/>
            <person name="Brown S.D."/>
            <person name="Leang C."/>
            <person name="Jewett M.C."/>
            <person name="Kopke M."/>
        </authorList>
    </citation>
    <scope>NUCLEOTIDE SEQUENCE</scope>
    <source>
        <strain evidence="1">DJ015</strain>
    </source>
</reference>
<gene>
    <name evidence="1" type="ORF">HGI39_00065</name>
</gene>
<reference evidence="1" key="1">
    <citation type="submission" date="2020-04" db="EMBL/GenBank/DDBJ databases">
        <authorList>
            <person name="Brown S."/>
        </authorList>
    </citation>
    <scope>NUCLEOTIDE SEQUENCE</scope>
    <source>
        <strain evidence="1">DJ015</strain>
    </source>
</reference>
<dbReference type="Proteomes" id="UP001194098">
    <property type="component" value="Unassembled WGS sequence"/>
</dbReference>
<evidence type="ECO:0008006" key="3">
    <source>
        <dbReference type="Google" id="ProtNLM"/>
    </source>
</evidence>
<name>A0AAW3W257_CLOBE</name>
<evidence type="ECO:0000313" key="1">
    <source>
        <dbReference type="EMBL" id="MBC2473124.1"/>
    </source>
</evidence>
<protein>
    <recommendedName>
        <fullName evidence="3">DUF4297 domain-containing protein</fullName>
    </recommendedName>
</protein>
<organism evidence="1 2">
    <name type="scientific">Clostridium beijerinckii</name>
    <name type="common">Clostridium MP</name>
    <dbReference type="NCBI Taxonomy" id="1520"/>
    <lineage>
        <taxon>Bacteria</taxon>
        <taxon>Bacillati</taxon>
        <taxon>Bacillota</taxon>
        <taxon>Clostridia</taxon>
        <taxon>Eubacteriales</taxon>
        <taxon>Clostridiaceae</taxon>
        <taxon>Clostridium</taxon>
    </lineage>
</organism>